<dbReference type="EMBL" id="GBXM01028933">
    <property type="protein sequence ID" value="JAH79644.1"/>
    <property type="molecule type" value="Transcribed_RNA"/>
</dbReference>
<protein>
    <submittedName>
        <fullName evidence="1">Uncharacterized protein</fullName>
    </submittedName>
</protein>
<reference evidence="1" key="2">
    <citation type="journal article" date="2015" name="Fish Shellfish Immunol.">
        <title>Early steps in the European eel (Anguilla anguilla)-Vibrio vulnificus interaction in the gills: Role of the RtxA13 toxin.</title>
        <authorList>
            <person name="Callol A."/>
            <person name="Pajuelo D."/>
            <person name="Ebbesson L."/>
            <person name="Teles M."/>
            <person name="MacKenzie S."/>
            <person name="Amaro C."/>
        </authorList>
    </citation>
    <scope>NUCLEOTIDE SEQUENCE</scope>
</reference>
<proteinExistence type="predicted"/>
<dbReference type="AlphaFoldDB" id="A0A0E9VND4"/>
<reference evidence="1" key="1">
    <citation type="submission" date="2014-11" db="EMBL/GenBank/DDBJ databases">
        <authorList>
            <person name="Amaro Gonzalez C."/>
        </authorList>
    </citation>
    <scope>NUCLEOTIDE SEQUENCE</scope>
</reference>
<accession>A0A0E9VND4</accession>
<name>A0A0E9VND4_ANGAN</name>
<evidence type="ECO:0000313" key="1">
    <source>
        <dbReference type="EMBL" id="JAH79644.1"/>
    </source>
</evidence>
<organism evidence="1">
    <name type="scientific">Anguilla anguilla</name>
    <name type="common">European freshwater eel</name>
    <name type="synonym">Muraena anguilla</name>
    <dbReference type="NCBI Taxonomy" id="7936"/>
    <lineage>
        <taxon>Eukaryota</taxon>
        <taxon>Metazoa</taxon>
        <taxon>Chordata</taxon>
        <taxon>Craniata</taxon>
        <taxon>Vertebrata</taxon>
        <taxon>Euteleostomi</taxon>
        <taxon>Actinopterygii</taxon>
        <taxon>Neopterygii</taxon>
        <taxon>Teleostei</taxon>
        <taxon>Anguilliformes</taxon>
        <taxon>Anguillidae</taxon>
        <taxon>Anguilla</taxon>
    </lineage>
</organism>
<sequence length="20" mass="2319">MPRSYGAFPINLFAFFPIMV</sequence>